<feature type="transmembrane region" description="Helical" evidence="6">
    <location>
        <begin position="421"/>
        <end position="447"/>
    </location>
</feature>
<evidence type="ECO:0008006" key="10">
    <source>
        <dbReference type="Google" id="ProtNLM"/>
    </source>
</evidence>
<gene>
    <name evidence="8" type="ORF">RND81_11G121800</name>
</gene>
<keyword evidence="7" id="KW-0732">Signal</keyword>
<organism evidence="8 9">
    <name type="scientific">Saponaria officinalis</name>
    <name type="common">Common soapwort</name>
    <name type="synonym">Lychnis saponaria</name>
    <dbReference type="NCBI Taxonomy" id="3572"/>
    <lineage>
        <taxon>Eukaryota</taxon>
        <taxon>Viridiplantae</taxon>
        <taxon>Streptophyta</taxon>
        <taxon>Embryophyta</taxon>
        <taxon>Tracheophyta</taxon>
        <taxon>Spermatophyta</taxon>
        <taxon>Magnoliopsida</taxon>
        <taxon>eudicotyledons</taxon>
        <taxon>Gunneridae</taxon>
        <taxon>Pentapetalae</taxon>
        <taxon>Caryophyllales</taxon>
        <taxon>Caryophyllaceae</taxon>
        <taxon>Caryophylleae</taxon>
        <taxon>Saponaria</taxon>
    </lineage>
</organism>
<dbReference type="PANTHER" id="PTHR14255:SF48">
    <property type="entry name" value="SULFITE EXPORTER TAUE_SAFE FAMILY PROTEIN 3-LIKE"/>
    <property type="match status" value="1"/>
</dbReference>
<protein>
    <recommendedName>
        <fullName evidence="10">Sulfite exporter TauE/SafE family protein</fullName>
    </recommendedName>
</protein>
<evidence type="ECO:0000256" key="1">
    <source>
        <dbReference type="ARBA" id="ARBA00004141"/>
    </source>
</evidence>
<evidence type="ECO:0000256" key="5">
    <source>
        <dbReference type="ARBA" id="ARBA00023136"/>
    </source>
</evidence>
<comment type="similarity">
    <text evidence="2">Belongs to the 4-toluene sulfonate uptake permease (TSUP) (TC 2.A.102) family.</text>
</comment>
<keyword evidence="3 6" id="KW-0812">Transmembrane</keyword>
<accession>A0AAW1HL49</accession>
<proteinExistence type="inferred from homology"/>
<keyword evidence="9" id="KW-1185">Reference proteome</keyword>
<feature type="transmembrane region" description="Helical" evidence="6">
    <location>
        <begin position="119"/>
        <end position="137"/>
    </location>
</feature>
<keyword evidence="5 6" id="KW-0472">Membrane</keyword>
<evidence type="ECO:0000313" key="9">
    <source>
        <dbReference type="Proteomes" id="UP001443914"/>
    </source>
</evidence>
<feature type="transmembrane region" description="Helical" evidence="6">
    <location>
        <begin position="157"/>
        <end position="190"/>
    </location>
</feature>
<feature type="chain" id="PRO_5043362723" description="Sulfite exporter TauE/SafE family protein" evidence="7">
    <location>
        <begin position="28"/>
        <end position="466"/>
    </location>
</feature>
<comment type="caution">
    <text evidence="8">The sequence shown here is derived from an EMBL/GenBank/DDBJ whole genome shotgun (WGS) entry which is preliminary data.</text>
</comment>
<dbReference type="PANTHER" id="PTHR14255">
    <property type="entry name" value="CEREBLON"/>
    <property type="match status" value="1"/>
</dbReference>
<evidence type="ECO:0000256" key="3">
    <source>
        <dbReference type="ARBA" id="ARBA00022692"/>
    </source>
</evidence>
<feature type="transmembrane region" description="Helical" evidence="6">
    <location>
        <begin position="322"/>
        <end position="351"/>
    </location>
</feature>
<evidence type="ECO:0000256" key="2">
    <source>
        <dbReference type="ARBA" id="ARBA00009142"/>
    </source>
</evidence>
<keyword evidence="4 6" id="KW-1133">Transmembrane helix</keyword>
<evidence type="ECO:0000256" key="7">
    <source>
        <dbReference type="SAM" id="SignalP"/>
    </source>
</evidence>
<feature type="transmembrane region" description="Helical" evidence="6">
    <location>
        <begin position="390"/>
        <end position="409"/>
    </location>
</feature>
<dbReference type="Proteomes" id="UP001443914">
    <property type="component" value="Unassembled WGS sequence"/>
</dbReference>
<dbReference type="GO" id="GO:0016020">
    <property type="term" value="C:membrane"/>
    <property type="evidence" value="ECO:0007669"/>
    <property type="project" value="UniProtKB-SubCell"/>
</dbReference>
<evidence type="ECO:0000256" key="4">
    <source>
        <dbReference type="ARBA" id="ARBA00022989"/>
    </source>
</evidence>
<dbReference type="AlphaFoldDB" id="A0AAW1HL49"/>
<dbReference type="EMBL" id="JBDFQZ010000011">
    <property type="protein sequence ID" value="KAK9677108.1"/>
    <property type="molecule type" value="Genomic_DNA"/>
</dbReference>
<dbReference type="PROSITE" id="PS51257">
    <property type="entry name" value="PROKAR_LIPOPROTEIN"/>
    <property type="match status" value="1"/>
</dbReference>
<reference evidence="8" key="1">
    <citation type="submission" date="2024-03" db="EMBL/GenBank/DDBJ databases">
        <title>WGS assembly of Saponaria officinalis var. Norfolk2.</title>
        <authorList>
            <person name="Jenkins J."/>
            <person name="Shu S."/>
            <person name="Grimwood J."/>
            <person name="Barry K."/>
            <person name="Goodstein D."/>
            <person name="Schmutz J."/>
            <person name="Leebens-Mack J."/>
            <person name="Osbourn A."/>
        </authorList>
    </citation>
    <scope>NUCLEOTIDE SEQUENCE [LARGE SCALE GENOMIC DNA]</scope>
    <source>
        <strain evidence="8">JIC</strain>
    </source>
</reference>
<dbReference type="GO" id="GO:0016567">
    <property type="term" value="P:protein ubiquitination"/>
    <property type="evidence" value="ECO:0007669"/>
    <property type="project" value="TreeGrafter"/>
</dbReference>
<name>A0AAW1HL49_SAPOF</name>
<feature type="transmembrane region" description="Helical" evidence="6">
    <location>
        <begin position="363"/>
        <end position="383"/>
    </location>
</feature>
<evidence type="ECO:0000256" key="6">
    <source>
        <dbReference type="SAM" id="Phobius"/>
    </source>
</evidence>
<sequence>MMGKSGFMRVFLFVALFFGCVFLLVSANEKTLNEVAQIEIEIEEAEVSFLNKVVNFLWQAKSGYVHVWPDMKFGWEIIVGSLIGFFGAAFGSVGGVGGGGIFVPMLTLIIGFDSKSSTAISKCMIMGAAISTVYYNLKQRHPTLDMPVIDYDLALLFQPMLVLGISIGVAFNVIFADWMITVLLIILFIFTSTKAFLRGVDTWKKETIMKKEAAQRITDGDGNGGDYKVLPAVPTKKQEVSIIDNVHWPQVAVLCSVWLAILGLEIAQKYTSTCSIGYWMTNILQVPVACGASGYEAYMLYTGKRKLTSRGDEEVTWKVYQLVLYCLVGICAGMVGGLLGLGGGFILGPLFLEIGIIPQVSSATATFAMMFSSSMSVVEYYLLKRFPVPYAAYFVAVATFAALVGQVLVRRLITILGRASLIIFILAFTIFVSAISLGGVGISNMIYKIQNNEYMGFDSLCAYEAL</sequence>
<feature type="signal peptide" evidence="7">
    <location>
        <begin position="1"/>
        <end position="27"/>
    </location>
</feature>
<dbReference type="InterPro" id="IPR002781">
    <property type="entry name" value="TM_pro_TauE-like"/>
</dbReference>
<evidence type="ECO:0000313" key="8">
    <source>
        <dbReference type="EMBL" id="KAK9677108.1"/>
    </source>
</evidence>
<comment type="subcellular location">
    <subcellularLocation>
        <location evidence="1">Membrane</location>
        <topology evidence="1">Multi-pass membrane protein</topology>
    </subcellularLocation>
</comment>
<dbReference type="GO" id="GO:0031464">
    <property type="term" value="C:Cul4A-RING E3 ubiquitin ligase complex"/>
    <property type="evidence" value="ECO:0007669"/>
    <property type="project" value="TreeGrafter"/>
</dbReference>
<feature type="transmembrane region" description="Helical" evidence="6">
    <location>
        <begin position="77"/>
        <end position="107"/>
    </location>
</feature>
<dbReference type="Pfam" id="PF01925">
    <property type="entry name" value="TauE"/>
    <property type="match status" value="2"/>
</dbReference>